<feature type="compositionally biased region" description="Basic and acidic residues" evidence="1">
    <location>
        <begin position="501"/>
        <end position="520"/>
    </location>
</feature>
<proteinExistence type="predicted"/>
<feature type="compositionally biased region" description="Acidic residues" evidence="1">
    <location>
        <begin position="69"/>
        <end position="80"/>
    </location>
</feature>
<name>A0A8K0DRW8_9ROSA</name>
<gene>
    <name evidence="2" type="ORF">FNV43_RR23384</name>
</gene>
<sequence length="1304" mass="140030">MTVTNGLVRRRQRTAAFRESPEDEQMELQDTVRLRERPTKRNRDRGDMLNRNKRRRGSFNKDDGKESTEESVENDEEDYEVDDAGLTNRMLSPTTAGSPSSPLNYSGHGRNYLPMRVANQAMSLKVFDEMIGVAVPRKARSASAKRSYDNGSSAGGGGVVGEDKSYRQRSNSPAKLSVEVALPSSSNFSVGKKMKPGPKTRLPKVSKTSGSAQDDIEIEIAEVLYGLMKQSQSSKHQDCKNQSKHDDEDTDGTSNHFKTWVSPRVAVPTHSQSSFCPKHRDHASDLVLGAKEKKSMMAFPVAKEKRMKAADSSTTIENSSSAEPIKMESDQPAKMEVSSPKLENKSRSNAYLSDAGVPEVASGSMEMQEKIVKQEDSKPLMEEPSDLDGVEKPISLKAQSSSSPELDFDIQDSVATKGTSTAFVVDSQREEKLKIDLTAAAPAPVSSSSSLEREGVSALISKPLINDVDMPETMTKDEERVERSVKKEAAIYRQKKVETTMEKQEMQKLDSEKPFQDNESKLNQQGHKTQPRATVSKMEKTACSSSVPLPIAVAGWSSGLPPLGYMPPFQTVVPMGSSTTLQSPKPLLSQPIRKRCATHHHIACNIYLHQQLTKMNQFCPAGAGSTPLCRTKPNNLDVMPPAENLVMGSSLLGNFPGRKLSHSHEKGQDVGNFPGHSGKDKSSGPANLMETSQRKQIVLPQAPQPASANNLMHAPAFIFPLSQHQSPITATPHHSRSSKSAKSANNASVSSNSAVGAMGVSSALPSVATAVSFNYQNLASKEVPYLALLQNNGYPFPISTPIGTTPAIGGGTHAQAMPFFNGPFYSSQMLNPSQLQQQQPHPQIPVLPTHQNTSTSSGSALSHKKSESRQLQGTQVSGNNFFTSANMQLQQPQKHYVPVSHQSRKLEAEVSVENSPSTADTYASQAQKSASCQNFAFQFQPLNYTLMPSATMVGQGGGNWGEKSQQQGLKGGVELIPQEFAMSLTSFTGNVTASSLNFSSMPQNPAIFQSLPDMIRQGFQAPAPQAMHHKNNKVPEGKTGGASSNSDDGIKAATGKYSSTMGQTLAFDNSVRTLNFMSSPVTGNWTSRPISSTSISTSIPATGNIPSSSQQQHLFQLQLQNQHMLLQQQKHAVAARSKTPSTNSLPSSSVAGKFANNGPVSSQALIQCNVSVQSGQSKNSGRTIASQVPNSSLISSNTSTLKNVSQQGRASPGHTQISFGGNSGPAPEGQQTPNNKSSFSFGSGSPSKDGSLRTNTTGGKACSSTSAPQPQQTENSTIGNGQKSSPVCGRNVPSILSACPELKY</sequence>
<feature type="compositionally biased region" description="Low complexity" evidence="1">
    <location>
        <begin position="1190"/>
        <end position="1201"/>
    </location>
</feature>
<feature type="compositionally biased region" description="Low complexity" evidence="1">
    <location>
        <begin position="832"/>
        <end position="848"/>
    </location>
</feature>
<reference evidence="2" key="1">
    <citation type="submission" date="2020-03" db="EMBL/GenBank/DDBJ databases">
        <title>A high-quality chromosome-level genome assembly of a woody plant with both climbing and erect habits, Rhamnella rubrinervis.</title>
        <authorList>
            <person name="Lu Z."/>
            <person name="Yang Y."/>
            <person name="Zhu X."/>
            <person name="Sun Y."/>
        </authorList>
    </citation>
    <scope>NUCLEOTIDE SEQUENCE</scope>
    <source>
        <strain evidence="2">BYM</strain>
        <tissue evidence="2">Leaf</tissue>
    </source>
</reference>
<feature type="compositionally biased region" description="Polar residues" evidence="1">
    <location>
        <begin position="1252"/>
        <end position="1285"/>
    </location>
</feature>
<feature type="region of interest" description="Disordered" evidence="1">
    <location>
        <begin position="501"/>
        <end position="534"/>
    </location>
</feature>
<feature type="compositionally biased region" description="Polar residues" evidence="1">
    <location>
        <begin position="521"/>
        <end position="533"/>
    </location>
</feature>
<feature type="region of interest" description="Disordered" evidence="1">
    <location>
        <begin position="726"/>
        <end position="746"/>
    </location>
</feature>
<dbReference type="PANTHER" id="PTHR34798">
    <property type="entry name" value="PROTEIN TIME FOR COFFEE"/>
    <property type="match status" value="1"/>
</dbReference>
<feature type="compositionally biased region" description="Polar residues" evidence="1">
    <location>
        <begin position="1175"/>
        <end position="1189"/>
    </location>
</feature>
<feature type="compositionally biased region" description="Polar residues" evidence="1">
    <location>
        <begin position="849"/>
        <end position="860"/>
    </location>
</feature>
<feature type="region of interest" description="Disordered" evidence="1">
    <location>
        <begin position="1"/>
        <end position="80"/>
    </location>
</feature>
<keyword evidence="3" id="KW-1185">Reference proteome</keyword>
<protein>
    <recommendedName>
        <fullName evidence="4">Protein TIME FOR COFFEE</fullName>
    </recommendedName>
</protein>
<feature type="compositionally biased region" description="Basic and acidic residues" evidence="1">
    <location>
        <begin position="59"/>
        <end position="68"/>
    </location>
</feature>
<feature type="region of interest" description="Disordered" evidence="1">
    <location>
        <begin position="1175"/>
        <end position="1293"/>
    </location>
</feature>
<evidence type="ECO:0000313" key="3">
    <source>
        <dbReference type="Proteomes" id="UP000796880"/>
    </source>
</evidence>
<feature type="region of interest" description="Disordered" evidence="1">
    <location>
        <begin position="234"/>
        <end position="256"/>
    </location>
</feature>
<evidence type="ECO:0008006" key="4">
    <source>
        <dbReference type="Google" id="ProtNLM"/>
    </source>
</evidence>
<feature type="region of interest" description="Disordered" evidence="1">
    <location>
        <begin position="656"/>
        <end position="687"/>
    </location>
</feature>
<feature type="region of interest" description="Disordered" evidence="1">
    <location>
        <begin position="1128"/>
        <end position="1154"/>
    </location>
</feature>
<feature type="compositionally biased region" description="Polar residues" evidence="1">
    <location>
        <begin position="1202"/>
        <end position="1220"/>
    </location>
</feature>
<feature type="region of interest" description="Disordered" evidence="1">
    <location>
        <begin position="1024"/>
        <end position="1054"/>
    </location>
</feature>
<dbReference type="EMBL" id="VOIH02000010">
    <property type="protein sequence ID" value="KAF3436292.1"/>
    <property type="molecule type" value="Genomic_DNA"/>
</dbReference>
<dbReference type="OrthoDB" id="784889at2759"/>
<comment type="caution">
    <text evidence="2">The sequence shown here is derived from an EMBL/GenBank/DDBJ whole genome shotgun (WGS) entry which is preliminary data.</text>
</comment>
<feature type="region of interest" description="Disordered" evidence="1">
    <location>
        <begin position="832"/>
        <end position="873"/>
    </location>
</feature>
<feature type="compositionally biased region" description="Polar residues" evidence="1">
    <location>
        <begin position="1138"/>
        <end position="1150"/>
    </location>
</feature>
<feature type="compositionally biased region" description="Polar residues" evidence="1">
    <location>
        <begin position="311"/>
        <end position="322"/>
    </location>
</feature>
<accession>A0A8K0DRW8</accession>
<feature type="compositionally biased region" description="Basic and acidic residues" evidence="1">
    <location>
        <begin position="30"/>
        <end position="50"/>
    </location>
</feature>
<dbReference type="PANTHER" id="PTHR34798:SF1">
    <property type="entry name" value="TIC-LIKE PROTEIN"/>
    <property type="match status" value="1"/>
</dbReference>
<evidence type="ECO:0000313" key="2">
    <source>
        <dbReference type="EMBL" id="KAF3436292.1"/>
    </source>
</evidence>
<dbReference type="GO" id="GO:0005634">
    <property type="term" value="C:nucleus"/>
    <property type="evidence" value="ECO:0007669"/>
    <property type="project" value="TreeGrafter"/>
</dbReference>
<feature type="compositionally biased region" description="Basic and acidic residues" evidence="1">
    <location>
        <begin position="235"/>
        <end position="247"/>
    </location>
</feature>
<feature type="compositionally biased region" description="Basic and acidic residues" evidence="1">
    <location>
        <begin position="367"/>
        <end position="381"/>
    </location>
</feature>
<dbReference type="GO" id="GO:0042752">
    <property type="term" value="P:regulation of circadian rhythm"/>
    <property type="evidence" value="ECO:0007669"/>
    <property type="project" value="InterPro"/>
</dbReference>
<dbReference type="InterPro" id="IPR039317">
    <property type="entry name" value="TIC"/>
</dbReference>
<organism evidence="2 3">
    <name type="scientific">Rhamnella rubrinervis</name>
    <dbReference type="NCBI Taxonomy" id="2594499"/>
    <lineage>
        <taxon>Eukaryota</taxon>
        <taxon>Viridiplantae</taxon>
        <taxon>Streptophyta</taxon>
        <taxon>Embryophyta</taxon>
        <taxon>Tracheophyta</taxon>
        <taxon>Spermatophyta</taxon>
        <taxon>Magnoliopsida</taxon>
        <taxon>eudicotyledons</taxon>
        <taxon>Gunneridae</taxon>
        <taxon>Pentapetalae</taxon>
        <taxon>rosids</taxon>
        <taxon>fabids</taxon>
        <taxon>Rosales</taxon>
        <taxon>Rhamnaceae</taxon>
        <taxon>rhamnoid group</taxon>
        <taxon>Rhamneae</taxon>
        <taxon>Rhamnella</taxon>
    </lineage>
</organism>
<evidence type="ECO:0000256" key="1">
    <source>
        <dbReference type="SAM" id="MobiDB-lite"/>
    </source>
</evidence>
<feature type="compositionally biased region" description="Low complexity" evidence="1">
    <location>
        <begin position="1233"/>
        <end position="1248"/>
    </location>
</feature>
<feature type="compositionally biased region" description="Basic residues" evidence="1">
    <location>
        <begin position="192"/>
        <end position="204"/>
    </location>
</feature>
<feature type="region of interest" description="Disordered" evidence="1">
    <location>
        <begin position="138"/>
        <end position="213"/>
    </location>
</feature>
<dbReference type="Proteomes" id="UP000796880">
    <property type="component" value="Unassembled WGS sequence"/>
</dbReference>
<feature type="region of interest" description="Disordered" evidence="1">
    <location>
        <begin position="303"/>
        <end position="407"/>
    </location>
</feature>